<feature type="non-terminal residue" evidence="1">
    <location>
        <position position="83"/>
    </location>
</feature>
<dbReference type="HOGENOM" id="CLU_039070_7_1_1"/>
<feature type="non-terminal residue" evidence="1">
    <location>
        <position position="1"/>
    </location>
</feature>
<reference evidence="1 2" key="1">
    <citation type="submission" date="2014-04" db="EMBL/GenBank/DDBJ databases">
        <title>Evolutionary Origins and Diversification of the Mycorrhizal Mutualists.</title>
        <authorList>
            <consortium name="DOE Joint Genome Institute"/>
            <consortium name="Mycorrhizal Genomics Consortium"/>
            <person name="Kohler A."/>
            <person name="Kuo A."/>
            <person name="Nagy L.G."/>
            <person name="Floudas D."/>
            <person name="Copeland A."/>
            <person name="Barry K.W."/>
            <person name="Cichocki N."/>
            <person name="Veneault-Fourrey C."/>
            <person name="LaButti K."/>
            <person name="Lindquist E.A."/>
            <person name="Lipzen A."/>
            <person name="Lundell T."/>
            <person name="Morin E."/>
            <person name="Murat C."/>
            <person name="Riley R."/>
            <person name="Ohm R."/>
            <person name="Sun H."/>
            <person name="Tunlid A."/>
            <person name="Henrissat B."/>
            <person name="Grigoriev I.V."/>
            <person name="Hibbett D.S."/>
            <person name="Martin F."/>
        </authorList>
    </citation>
    <scope>NUCLEOTIDE SEQUENCE [LARGE SCALE GENOMIC DNA]</scope>
    <source>
        <strain evidence="1 2">MD-312</strain>
    </source>
</reference>
<dbReference type="EMBL" id="KN839865">
    <property type="protein sequence ID" value="KIJ61164.1"/>
    <property type="molecule type" value="Genomic_DNA"/>
</dbReference>
<keyword evidence="2" id="KW-1185">Reference proteome</keyword>
<accession>A0A0C9V6E2</accession>
<protein>
    <recommendedName>
        <fullName evidence="3">Fe2OG dioxygenase domain-containing protein</fullName>
    </recommendedName>
</protein>
<name>A0A0C9V6E2_9AGAM</name>
<proteinExistence type="predicted"/>
<evidence type="ECO:0000313" key="1">
    <source>
        <dbReference type="EMBL" id="KIJ61164.1"/>
    </source>
</evidence>
<dbReference type="Proteomes" id="UP000053820">
    <property type="component" value="Unassembled WGS sequence"/>
</dbReference>
<dbReference type="AlphaFoldDB" id="A0A0C9V6E2"/>
<evidence type="ECO:0008006" key="3">
    <source>
        <dbReference type="Google" id="ProtNLM"/>
    </source>
</evidence>
<evidence type="ECO:0000313" key="2">
    <source>
        <dbReference type="Proteomes" id="UP000053820"/>
    </source>
</evidence>
<sequence length="83" mass="8862">WPSDFSGIDVITNQLTPEHRDPGGAPTFYNLLVSLGKGHEVVLHMGNIDADLAYSPGTAVLLTGRILVHSVPRWGGGERLTVA</sequence>
<gene>
    <name evidence="1" type="ORF">HYDPIDRAFT_73855</name>
</gene>
<dbReference type="OrthoDB" id="3200752at2759"/>
<organism evidence="1 2">
    <name type="scientific">Hydnomerulius pinastri MD-312</name>
    <dbReference type="NCBI Taxonomy" id="994086"/>
    <lineage>
        <taxon>Eukaryota</taxon>
        <taxon>Fungi</taxon>
        <taxon>Dikarya</taxon>
        <taxon>Basidiomycota</taxon>
        <taxon>Agaricomycotina</taxon>
        <taxon>Agaricomycetes</taxon>
        <taxon>Agaricomycetidae</taxon>
        <taxon>Boletales</taxon>
        <taxon>Boletales incertae sedis</taxon>
        <taxon>Leucogyrophana</taxon>
    </lineage>
</organism>
<dbReference type="Gene3D" id="3.60.130.30">
    <property type="match status" value="1"/>
</dbReference>